<dbReference type="OMA" id="TEEMTCV"/>
<dbReference type="OrthoDB" id="18896at2759"/>
<keyword evidence="6" id="KW-1185">Reference proteome</keyword>
<reference evidence="4 6" key="2">
    <citation type="journal article" date="2013" name="Nature">
        <title>Insights into bilaterian evolution from three spiralian genomes.</title>
        <authorList>
            <person name="Simakov O."/>
            <person name="Marletaz F."/>
            <person name="Cho S.J."/>
            <person name="Edsinger-Gonzales E."/>
            <person name="Havlak P."/>
            <person name="Hellsten U."/>
            <person name="Kuo D.H."/>
            <person name="Larsson T."/>
            <person name="Lv J."/>
            <person name="Arendt D."/>
            <person name="Savage R."/>
            <person name="Osoegawa K."/>
            <person name="de Jong P."/>
            <person name="Grimwood J."/>
            <person name="Chapman J.A."/>
            <person name="Shapiro H."/>
            <person name="Aerts A."/>
            <person name="Otillar R.P."/>
            <person name="Terry A.Y."/>
            <person name="Boore J.L."/>
            <person name="Grigoriev I.V."/>
            <person name="Lindberg D.R."/>
            <person name="Seaver E.C."/>
            <person name="Weisblat D.A."/>
            <person name="Putnam N.H."/>
            <person name="Rokhsar D.S."/>
        </authorList>
    </citation>
    <scope>NUCLEOTIDE SEQUENCE</scope>
</reference>
<dbReference type="InterPro" id="IPR042455">
    <property type="entry name" value="DOCK_N_sub1"/>
</dbReference>
<reference evidence="6" key="1">
    <citation type="submission" date="2012-12" db="EMBL/GenBank/DDBJ databases">
        <authorList>
            <person name="Hellsten U."/>
            <person name="Grimwood J."/>
            <person name="Chapman J.A."/>
            <person name="Shapiro H."/>
            <person name="Aerts A."/>
            <person name="Otillar R.P."/>
            <person name="Terry A.Y."/>
            <person name="Boore J.L."/>
            <person name="Simakov O."/>
            <person name="Marletaz F."/>
            <person name="Cho S.-J."/>
            <person name="Edsinger-Gonzales E."/>
            <person name="Havlak P."/>
            <person name="Kuo D.-H."/>
            <person name="Larsson T."/>
            <person name="Lv J."/>
            <person name="Arendt D."/>
            <person name="Savage R."/>
            <person name="Osoegawa K."/>
            <person name="de Jong P."/>
            <person name="Lindberg D.R."/>
            <person name="Seaver E.C."/>
            <person name="Weisblat D.A."/>
            <person name="Putnam N.H."/>
            <person name="Grigoriev I.V."/>
            <person name="Rokhsar D.S."/>
        </authorList>
    </citation>
    <scope>NUCLEOTIDE SEQUENCE</scope>
</reference>
<dbReference type="EMBL" id="AMQM01002912">
    <property type="status" value="NOT_ANNOTATED_CDS"/>
    <property type="molecule type" value="Genomic_DNA"/>
</dbReference>
<evidence type="ECO:0000313" key="4">
    <source>
        <dbReference type="EMBL" id="ESO09208.1"/>
    </source>
</evidence>
<dbReference type="PANTHER" id="PTHR45653">
    <property type="entry name" value="DEDICATOR OF CYTOKINESIS"/>
    <property type="match status" value="1"/>
</dbReference>
<dbReference type="InterPro" id="IPR001452">
    <property type="entry name" value="SH3_domain"/>
</dbReference>
<evidence type="ECO:0000259" key="3">
    <source>
        <dbReference type="PROSITE" id="PS50002"/>
    </source>
</evidence>
<dbReference type="GeneID" id="20202245"/>
<dbReference type="Proteomes" id="UP000015101">
    <property type="component" value="Unassembled WGS sequence"/>
</dbReference>
<dbReference type="EnsemblMetazoa" id="HelroT168167">
    <property type="protein sequence ID" value="HelroP168167"/>
    <property type="gene ID" value="HelroG168167"/>
</dbReference>
<reference evidence="5" key="3">
    <citation type="submission" date="2015-06" db="UniProtKB">
        <authorList>
            <consortium name="EnsemblMetazoa"/>
        </authorList>
    </citation>
    <scope>IDENTIFICATION</scope>
</reference>
<dbReference type="PANTHER" id="PTHR45653:SF10">
    <property type="entry name" value="MYOBLAST CITY, ISOFORM B"/>
    <property type="match status" value="1"/>
</dbReference>
<dbReference type="STRING" id="6412.T1F095"/>
<accession>T1F095</accession>
<evidence type="ECO:0000256" key="1">
    <source>
        <dbReference type="ARBA" id="ARBA00022443"/>
    </source>
</evidence>
<dbReference type="GO" id="GO:0007264">
    <property type="term" value="P:small GTPase-mediated signal transduction"/>
    <property type="evidence" value="ECO:0007669"/>
    <property type="project" value="InterPro"/>
</dbReference>
<dbReference type="EMBL" id="KB095959">
    <property type="protein sequence ID" value="ESO09208.1"/>
    <property type="molecule type" value="Genomic_DNA"/>
</dbReference>
<feature type="domain" description="SH3" evidence="3">
    <location>
        <begin position="13"/>
        <end position="74"/>
    </location>
</feature>
<dbReference type="InParanoid" id="T1F095"/>
<dbReference type="InterPro" id="IPR026791">
    <property type="entry name" value="DOCK"/>
</dbReference>
<dbReference type="CTD" id="20202245"/>
<organism evidence="5 6">
    <name type="scientific">Helobdella robusta</name>
    <name type="common">Californian leech</name>
    <dbReference type="NCBI Taxonomy" id="6412"/>
    <lineage>
        <taxon>Eukaryota</taxon>
        <taxon>Metazoa</taxon>
        <taxon>Spiralia</taxon>
        <taxon>Lophotrochozoa</taxon>
        <taxon>Annelida</taxon>
        <taxon>Clitellata</taxon>
        <taxon>Hirudinea</taxon>
        <taxon>Rhynchobdellida</taxon>
        <taxon>Glossiphoniidae</taxon>
        <taxon>Helobdella</taxon>
    </lineage>
</organism>
<protein>
    <recommendedName>
        <fullName evidence="3">SH3 domain-containing protein</fullName>
    </recommendedName>
</protein>
<keyword evidence="1 2" id="KW-0728">SH3 domain</keyword>
<dbReference type="Gene3D" id="2.30.30.40">
    <property type="entry name" value="SH3 Domains"/>
    <property type="match status" value="1"/>
</dbReference>
<dbReference type="SUPFAM" id="SSF50044">
    <property type="entry name" value="SH3-domain"/>
    <property type="match status" value="1"/>
</dbReference>
<dbReference type="RefSeq" id="XP_009012301.1">
    <property type="nucleotide sequence ID" value="XM_009014053.1"/>
</dbReference>
<dbReference type="Pfam" id="PF16172">
    <property type="entry name" value="DOCK_N"/>
    <property type="match status" value="1"/>
</dbReference>
<sequence>MSSSNSVWFETSLENKYAIAIHNFHNMKAECLAFDVGDSLHLIYETKEWFYGNCARNNFRKGIIPKSYVKVKDAINVQGCFYPKESPLVREITSVLKEWGCLWKDLYLKSIGTENKSDVEKLRKTMLELMDFRRIILSSKLTVDEMKDNQQKVTQKIDIGNARLKLDLVVRDDQGNVIDPLRTSTINLFKLFFSWISNTLKKCYIQYDKRFKG</sequence>
<dbReference type="HOGENOM" id="CLU_112610_0_0_1"/>
<dbReference type="AlphaFoldDB" id="T1F095"/>
<dbReference type="SMART" id="SM00326">
    <property type="entry name" value="SH3"/>
    <property type="match status" value="1"/>
</dbReference>
<name>T1F095_HELRO</name>
<dbReference type="InterPro" id="IPR036028">
    <property type="entry name" value="SH3-like_dom_sf"/>
</dbReference>
<evidence type="ECO:0000313" key="5">
    <source>
        <dbReference type="EnsemblMetazoa" id="HelroP168167"/>
    </source>
</evidence>
<proteinExistence type="predicted"/>
<dbReference type="KEGG" id="hro:HELRODRAFT_168167"/>
<evidence type="ECO:0000256" key="2">
    <source>
        <dbReference type="PROSITE-ProRule" id="PRU00192"/>
    </source>
</evidence>
<dbReference type="eggNOG" id="KOG1998">
    <property type="taxonomic scope" value="Eukaryota"/>
</dbReference>
<evidence type="ECO:0000313" key="6">
    <source>
        <dbReference type="Proteomes" id="UP000015101"/>
    </source>
</evidence>
<dbReference type="PROSITE" id="PS50002">
    <property type="entry name" value="SH3"/>
    <property type="match status" value="1"/>
</dbReference>
<gene>
    <name evidence="5" type="primary">20202245</name>
    <name evidence="4" type="ORF">HELRODRAFT_168167</name>
</gene>
<dbReference type="Gene3D" id="1.20.1270.350">
    <property type="entry name" value="Dedicator of cytokinesis N-terminal subdomain"/>
    <property type="match status" value="1"/>
</dbReference>
<dbReference type="GO" id="GO:0005085">
    <property type="term" value="F:guanyl-nucleotide exchange factor activity"/>
    <property type="evidence" value="ECO:0007669"/>
    <property type="project" value="InterPro"/>
</dbReference>
<dbReference type="InterPro" id="IPR032376">
    <property type="entry name" value="DOCK_N"/>
</dbReference>